<feature type="transmembrane region" description="Helical" evidence="6">
    <location>
        <begin position="37"/>
        <end position="60"/>
    </location>
</feature>
<evidence type="ECO:0000256" key="2">
    <source>
        <dbReference type="ARBA" id="ARBA00022475"/>
    </source>
</evidence>
<keyword evidence="3 6" id="KW-0812">Transmembrane</keyword>
<feature type="transmembrane region" description="Helical" evidence="6">
    <location>
        <begin position="209"/>
        <end position="233"/>
    </location>
</feature>
<feature type="transmembrane region" description="Helical" evidence="6">
    <location>
        <begin position="80"/>
        <end position="100"/>
    </location>
</feature>
<dbReference type="InterPro" id="IPR001750">
    <property type="entry name" value="ND/Mrp_TM"/>
</dbReference>
<dbReference type="Pfam" id="PF00361">
    <property type="entry name" value="Proton_antipo_M"/>
    <property type="match status" value="1"/>
</dbReference>
<keyword evidence="5 6" id="KW-0472">Membrane</keyword>
<feature type="transmembrane region" description="Helical" evidence="6">
    <location>
        <begin position="165"/>
        <end position="188"/>
    </location>
</feature>
<feature type="transmembrane region" description="Helical" evidence="6">
    <location>
        <begin position="414"/>
        <end position="439"/>
    </location>
</feature>
<evidence type="ECO:0000259" key="7">
    <source>
        <dbReference type="Pfam" id="PF00361"/>
    </source>
</evidence>
<feature type="transmembrane region" description="Helical" evidence="6">
    <location>
        <begin position="277"/>
        <end position="295"/>
    </location>
</feature>
<feature type="domain" description="NADH:quinone oxidoreductase/Mrp antiporter transmembrane" evidence="7">
    <location>
        <begin position="129"/>
        <end position="425"/>
    </location>
</feature>
<dbReference type="InterPro" id="IPR050586">
    <property type="entry name" value="CPA3_Na-H_Antiporter_D"/>
</dbReference>
<comment type="subcellular location">
    <subcellularLocation>
        <location evidence="1">Cell membrane</location>
        <topology evidence="1">Multi-pass membrane protein</topology>
    </subcellularLocation>
</comment>
<feature type="transmembrane region" description="Helical" evidence="6">
    <location>
        <begin position="6"/>
        <end position="25"/>
    </location>
</feature>
<feature type="transmembrane region" description="Helical" evidence="6">
    <location>
        <begin position="315"/>
        <end position="339"/>
    </location>
</feature>
<evidence type="ECO:0000313" key="8">
    <source>
        <dbReference type="EMBL" id="VAX38197.1"/>
    </source>
</evidence>
<organism evidence="8">
    <name type="scientific">hydrothermal vent metagenome</name>
    <dbReference type="NCBI Taxonomy" id="652676"/>
    <lineage>
        <taxon>unclassified sequences</taxon>
        <taxon>metagenomes</taxon>
        <taxon>ecological metagenomes</taxon>
    </lineage>
</organism>
<evidence type="ECO:0000256" key="6">
    <source>
        <dbReference type="SAM" id="Phobius"/>
    </source>
</evidence>
<name>A0A3B1E5K6_9ZZZZ</name>
<dbReference type="EMBL" id="UOGJ01000152">
    <property type="protein sequence ID" value="VAX38197.1"/>
    <property type="molecule type" value="Genomic_DNA"/>
</dbReference>
<evidence type="ECO:0000256" key="3">
    <source>
        <dbReference type="ARBA" id="ARBA00022692"/>
    </source>
</evidence>
<evidence type="ECO:0000256" key="1">
    <source>
        <dbReference type="ARBA" id="ARBA00004651"/>
    </source>
</evidence>
<evidence type="ECO:0000256" key="5">
    <source>
        <dbReference type="ARBA" id="ARBA00023136"/>
    </source>
</evidence>
<feature type="transmembrane region" description="Helical" evidence="6">
    <location>
        <begin position="245"/>
        <end position="265"/>
    </location>
</feature>
<dbReference type="GO" id="GO:0005886">
    <property type="term" value="C:plasma membrane"/>
    <property type="evidence" value="ECO:0007669"/>
    <property type="project" value="UniProtKB-SubCell"/>
</dbReference>
<evidence type="ECO:0000256" key="4">
    <source>
        <dbReference type="ARBA" id="ARBA00022989"/>
    </source>
</evidence>
<keyword evidence="4 6" id="KW-1133">Transmembrane helix</keyword>
<dbReference type="PANTHER" id="PTHR42703:SF1">
    <property type="entry name" value="NA(+)_H(+) ANTIPORTER SUBUNIT D1"/>
    <property type="match status" value="1"/>
</dbReference>
<feature type="transmembrane region" description="Helical" evidence="6">
    <location>
        <begin position="112"/>
        <end position="139"/>
    </location>
</feature>
<proteinExistence type="predicted"/>
<reference evidence="8" key="1">
    <citation type="submission" date="2018-06" db="EMBL/GenBank/DDBJ databases">
        <authorList>
            <person name="Zhirakovskaya E."/>
        </authorList>
    </citation>
    <scope>NUCLEOTIDE SEQUENCE</scope>
</reference>
<dbReference type="PRINTS" id="PR01434">
    <property type="entry name" value="NADHDHGNASE5"/>
</dbReference>
<gene>
    <name evidence="8" type="ORF">MNBD_UNCLBAC01-1032</name>
</gene>
<sequence length="499" mass="54505">MNMSFWLPLLVPMTSLSAGIAIFFLREKSHAIRSFISLFAAVLKTVLVGLLMSGVSNGQVYEFQVPLFLGFDIVLKADSLSLLFVSLSAILWLFTIIYAIGYFKGRSNQSRFFGFFSLCVSATTGIALSGNLFTLLIFYEFLTLTTYPLVVHKGTQESLKAGRVYLTYTLLGGIAIFFAMVWLSSLVGAVDFTDRGILASLAAQYHPHLIAIFFLLIIGFGVKAAIVPLHGWLPMAMVAPAPVSALLHAVAVVKAGSFGIIRVVYDIYGVEFAQQLGVLKWLGAMAIITIIYGSLRALVQDDLKRRLAYSTISQVSYITLGVAIMGGPTAAVGAVVHLVHQGVMKITLFFCAGNLAEGMNISRISQMKGIARRMPLTMATFTIAALGMIGIPPLAGFISKWYLGIGALQAQQPWIVFVLLLSSVLNAAYFLPIIYAAWFMEPEEASLKEFNPRWKKNHKYLQIPPLVTAGLTVLMGLLASMPFSPLSWAKLIVLREFGE</sequence>
<keyword evidence="2" id="KW-1003">Cell membrane</keyword>
<feature type="transmembrane region" description="Helical" evidence="6">
    <location>
        <begin position="460"/>
        <end position="481"/>
    </location>
</feature>
<feature type="transmembrane region" description="Helical" evidence="6">
    <location>
        <begin position="376"/>
        <end position="402"/>
    </location>
</feature>
<dbReference type="AlphaFoldDB" id="A0A3B1E5K6"/>
<accession>A0A3B1E5K6</accession>
<dbReference type="PANTHER" id="PTHR42703">
    <property type="entry name" value="NADH DEHYDROGENASE"/>
    <property type="match status" value="1"/>
</dbReference>
<protein>
    <submittedName>
        <fullName evidence="8">Na(+) H(+) antiporter subunit A</fullName>
    </submittedName>
</protein>